<dbReference type="PANTHER" id="PTHR43159:SF2">
    <property type="entry name" value="ENOYL-[ACYL-CARRIER-PROTEIN] REDUCTASE [NADH], CHLOROPLASTIC"/>
    <property type="match status" value="1"/>
</dbReference>
<feature type="binding site" evidence="12">
    <location>
        <begin position="23"/>
        <end position="24"/>
    </location>
    <ligand>
        <name>NAD(+)</name>
        <dbReference type="ChEBI" id="CHEBI:57540"/>
    </ligand>
</feature>
<dbReference type="EMBL" id="BOPV01000001">
    <property type="protein sequence ID" value="GIL40627.1"/>
    <property type="molecule type" value="Genomic_DNA"/>
</dbReference>
<dbReference type="EC" id="1.3.1.9" evidence="10"/>
<dbReference type="PANTHER" id="PTHR43159">
    <property type="entry name" value="ENOYL-[ACYL-CARRIER-PROTEIN] REDUCTASE"/>
    <property type="match status" value="1"/>
</dbReference>
<dbReference type="InterPro" id="IPR014358">
    <property type="entry name" value="Enoyl-ACP_Rdtase_NADH"/>
</dbReference>
<dbReference type="GO" id="GO:0004318">
    <property type="term" value="F:enoyl-[acyl-carrier-protein] reductase (NADH) activity"/>
    <property type="evidence" value="ECO:0007669"/>
    <property type="project" value="UniProtKB-EC"/>
</dbReference>
<evidence type="ECO:0000256" key="1">
    <source>
        <dbReference type="ARBA" id="ARBA00005194"/>
    </source>
</evidence>
<feature type="binding site" evidence="12">
    <location>
        <begin position="68"/>
        <end position="69"/>
    </location>
    <ligand>
        <name>NAD(+)</name>
        <dbReference type="ChEBI" id="CHEBI:57540"/>
    </ligand>
</feature>
<proteinExistence type="inferred from homology"/>
<keyword evidence="3 10" id="KW-0444">Lipid biosynthesis</keyword>
<evidence type="ECO:0000256" key="6">
    <source>
        <dbReference type="ARBA" id="ARBA00023027"/>
    </source>
</evidence>
<comment type="similarity">
    <text evidence="2 10">Belongs to the short-chain dehydrogenases/reductases (SDR) family. FabI subfamily.</text>
</comment>
<evidence type="ECO:0000256" key="9">
    <source>
        <dbReference type="ARBA" id="ARBA00048572"/>
    </source>
</evidence>
<name>A0A8S8XGN0_9PROT</name>
<dbReference type="RefSeq" id="WP_420243766.1">
    <property type="nucleotide sequence ID" value="NZ_BOPV01000001.1"/>
</dbReference>
<feature type="binding site" evidence="12">
    <location>
        <position position="96"/>
    </location>
    <ligand>
        <name>NAD(+)</name>
        <dbReference type="ChEBI" id="CHEBI:57540"/>
    </ligand>
</feature>
<sequence length="281" mass="29767">MTDRPGLMAGKRGLIMGVANDRSIAWGIAQQLAAHGAELAFTYVGEALQKRVQPLAESVGSDLVLPCDVGEDASLDAAFDELGKRWGALDFVVHAIGYTDKAALDGRYCDTSRDVFKLTMDISCFSFTAVAQRAARLMKDGSGLLTLSYYGAERVMPNYNVMGVAKAALEASVRYLAVDLGRDGIRVNAISAGPIKTLAASGISDFRYILKWNELNAPLKRNVSQQDVGGAALYLLSDLGAGVTGEVLHVDSGYHVVGMTAQDAAAGTAQLLQSIADRTTS</sequence>
<evidence type="ECO:0000256" key="12">
    <source>
        <dbReference type="PIRSR" id="PIRSR000094-3"/>
    </source>
</evidence>
<evidence type="ECO:0000256" key="7">
    <source>
        <dbReference type="ARBA" id="ARBA00023098"/>
    </source>
</evidence>
<dbReference type="PRINTS" id="PR00081">
    <property type="entry name" value="GDHRDH"/>
</dbReference>
<dbReference type="InterPro" id="IPR036291">
    <property type="entry name" value="NAD(P)-bd_dom_sf"/>
</dbReference>
<dbReference type="Gene3D" id="3.40.50.720">
    <property type="entry name" value="NAD(P)-binding Rossmann-like Domain"/>
    <property type="match status" value="1"/>
</dbReference>
<reference evidence="13" key="1">
    <citation type="submission" date="2021-02" db="EMBL/GenBank/DDBJ databases">
        <title>Genome sequence of Rhodospirillales sp. strain TMPK1 isolated from soil.</title>
        <authorList>
            <person name="Nakai R."/>
            <person name="Kusada H."/>
            <person name="Tamaki H."/>
        </authorList>
    </citation>
    <scope>NUCLEOTIDE SEQUENCE</scope>
    <source>
        <strain evidence="13">TMPK1</strain>
    </source>
</reference>
<dbReference type="Proteomes" id="UP000681075">
    <property type="component" value="Unassembled WGS sequence"/>
</dbReference>
<dbReference type="AlphaFoldDB" id="A0A8S8XGN0"/>
<comment type="caution">
    <text evidence="13">The sequence shown here is derived from an EMBL/GenBank/DDBJ whole genome shotgun (WGS) entry which is preliminary data.</text>
</comment>
<dbReference type="FunFam" id="1.10.8.400:FF:000001">
    <property type="entry name" value="Enoyl-[acyl-carrier-protein] reductase [NADH]"/>
    <property type="match status" value="1"/>
</dbReference>
<evidence type="ECO:0000256" key="5">
    <source>
        <dbReference type="ARBA" id="ARBA00023002"/>
    </source>
</evidence>
<keyword evidence="14" id="KW-1185">Reference proteome</keyword>
<keyword evidence="6 10" id="KW-0520">NAD</keyword>
<evidence type="ECO:0000256" key="2">
    <source>
        <dbReference type="ARBA" id="ARBA00009233"/>
    </source>
</evidence>
<feature type="binding site" evidence="12">
    <location>
        <position position="166"/>
    </location>
    <ligand>
        <name>NAD(+)</name>
        <dbReference type="ChEBI" id="CHEBI:57540"/>
    </ligand>
</feature>
<evidence type="ECO:0000313" key="13">
    <source>
        <dbReference type="EMBL" id="GIL40627.1"/>
    </source>
</evidence>
<evidence type="ECO:0000256" key="11">
    <source>
        <dbReference type="PIRSR" id="PIRSR000094-1"/>
    </source>
</evidence>
<dbReference type="SUPFAM" id="SSF51735">
    <property type="entry name" value="NAD(P)-binding Rossmann-fold domains"/>
    <property type="match status" value="1"/>
</dbReference>
<accession>A0A8S8XGN0</accession>
<feature type="binding site" evidence="12">
    <location>
        <begin position="195"/>
        <end position="199"/>
    </location>
    <ligand>
        <name>NAD(+)</name>
        <dbReference type="ChEBI" id="CHEBI:57540"/>
    </ligand>
</feature>
<keyword evidence="5 10" id="KW-0560">Oxidoreductase</keyword>
<evidence type="ECO:0000256" key="8">
    <source>
        <dbReference type="ARBA" id="ARBA00023160"/>
    </source>
</evidence>
<dbReference type="CDD" id="cd05372">
    <property type="entry name" value="ENR_SDR"/>
    <property type="match status" value="1"/>
</dbReference>
<feature type="active site" description="Proton acceptor" evidence="11">
    <location>
        <position position="159"/>
    </location>
</feature>
<feature type="active site" description="Proton acceptor" evidence="11">
    <location>
        <position position="149"/>
    </location>
</feature>
<keyword evidence="7" id="KW-0443">Lipid metabolism</keyword>
<dbReference type="NCBIfam" id="NF006019">
    <property type="entry name" value="PRK08159.1"/>
    <property type="match status" value="1"/>
</dbReference>
<protein>
    <recommendedName>
        <fullName evidence="10">Enoyl-[acyl-carrier-protein] reductase [NADH]</fullName>
        <ecNumber evidence="10">1.3.1.9</ecNumber>
    </recommendedName>
</protein>
<dbReference type="GO" id="GO:0006633">
    <property type="term" value="P:fatty acid biosynthetic process"/>
    <property type="evidence" value="ECO:0007669"/>
    <property type="project" value="UniProtKB-KW"/>
</dbReference>
<comment type="pathway">
    <text evidence="1">Lipid metabolism; fatty acid biosynthesis.</text>
</comment>
<dbReference type="InterPro" id="IPR002347">
    <property type="entry name" value="SDR_fam"/>
</dbReference>
<gene>
    <name evidence="13" type="primary">fabI1</name>
    <name evidence="13" type="ORF">TMPK1_28640</name>
</gene>
<evidence type="ECO:0000256" key="3">
    <source>
        <dbReference type="ARBA" id="ARBA00022516"/>
    </source>
</evidence>
<organism evidence="13 14">
    <name type="scientific">Roseiterribacter gracilis</name>
    <dbReference type="NCBI Taxonomy" id="2812848"/>
    <lineage>
        <taxon>Bacteria</taxon>
        <taxon>Pseudomonadati</taxon>
        <taxon>Pseudomonadota</taxon>
        <taxon>Alphaproteobacteria</taxon>
        <taxon>Rhodospirillales</taxon>
        <taxon>Roseiterribacteraceae</taxon>
        <taxon>Roseiterribacter</taxon>
    </lineage>
</organism>
<evidence type="ECO:0000256" key="4">
    <source>
        <dbReference type="ARBA" id="ARBA00022832"/>
    </source>
</evidence>
<dbReference type="Gene3D" id="1.10.8.400">
    <property type="entry name" value="Enoyl acyl carrier protein reductase"/>
    <property type="match status" value="1"/>
</dbReference>
<comment type="catalytic activity">
    <reaction evidence="9 10">
        <text>a 2,3-saturated acyl-[ACP] + NAD(+) = a (2E)-enoyl-[ACP] + NADH + H(+)</text>
        <dbReference type="Rhea" id="RHEA:10240"/>
        <dbReference type="Rhea" id="RHEA-COMP:9925"/>
        <dbReference type="Rhea" id="RHEA-COMP:9926"/>
        <dbReference type="ChEBI" id="CHEBI:15378"/>
        <dbReference type="ChEBI" id="CHEBI:57540"/>
        <dbReference type="ChEBI" id="CHEBI:57945"/>
        <dbReference type="ChEBI" id="CHEBI:78784"/>
        <dbReference type="ChEBI" id="CHEBI:78785"/>
        <dbReference type="EC" id="1.3.1.9"/>
    </reaction>
</comment>
<feature type="binding site" evidence="12">
    <location>
        <position position="17"/>
    </location>
    <ligand>
        <name>NAD(+)</name>
        <dbReference type="ChEBI" id="CHEBI:57540"/>
    </ligand>
</feature>
<evidence type="ECO:0000313" key="14">
    <source>
        <dbReference type="Proteomes" id="UP000681075"/>
    </source>
</evidence>
<dbReference type="PIRSF" id="PIRSF000094">
    <property type="entry name" value="Enoyl-ACP_rdct"/>
    <property type="match status" value="1"/>
</dbReference>
<keyword evidence="4" id="KW-0276">Fatty acid metabolism</keyword>
<keyword evidence="8 10" id="KW-0275">Fatty acid biosynthesis</keyword>
<dbReference type="FunFam" id="3.40.50.720:FF:000054">
    <property type="entry name" value="Enoyl-[acyl-carrier-protein] reductase [NADH]"/>
    <property type="match status" value="1"/>
</dbReference>
<dbReference type="Pfam" id="PF13561">
    <property type="entry name" value="adh_short_C2"/>
    <property type="match status" value="1"/>
</dbReference>
<evidence type="ECO:0000256" key="10">
    <source>
        <dbReference type="PIRNR" id="PIRNR000094"/>
    </source>
</evidence>